<dbReference type="InterPro" id="IPR006235">
    <property type="entry name" value="OAc-hSer/O-AcSer_sulfhydrylase"/>
</dbReference>
<comment type="caution">
    <text evidence="6">The sequence shown here is derived from an EMBL/GenBank/DDBJ whole genome shotgun (WGS) entry which is preliminary data.</text>
</comment>
<evidence type="ECO:0000256" key="2">
    <source>
        <dbReference type="ARBA" id="ARBA00009077"/>
    </source>
</evidence>
<evidence type="ECO:0000256" key="4">
    <source>
        <dbReference type="ARBA" id="ARBA00022898"/>
    </source>
</evidence>
<name>A0ABX0VFV9_9HYPH</name>
<dbReference type="InterPro" id="IPR015422">
    <property type="entry name" value="PyrdxlP-dep_Trfase_small"/>
</dbReference>
<dbReference type="InterPro" id="IPR000277">
    <property type="entry name" value="Cys/Met-Metab_PyrdxlP-dep_enz"/>
</dbReference>
<dbReference type="SUPFAM" id="SSF53383">
    <property type="entry name" value="PLP-dependent transferases"/>
    <property type="match status" value="1"/>
</dbReference>
<comment type="cofactor">
    <cofactor evidence="1 5">
        <name>pyridoxal 5'-phosphate</name>
        <dbReference type="ChEBI" id="CHEBI:597326"/>
    </cofactor>
</comment>
<evidence type="ECO:0000256" key="1">
    <source>
        <dbReference type="ARBA" id="ARBA00001933"/>
    </source>
</evidence>
<dbReference type="PIRSF" id="PIRSF001434">
    <property type="entry name" value="CGS"/>
    <property type="match status" value="1"/>
</dbReference>
<dbReference type="Gene3D" id="3.40.640.10">
    <property type="entry name" value="Type I PLP-dependent aspartate aminotransferase-like (Major domain)"/>
    <property type="match status" value="1"/>
</dbReference>
<dbReference type="Proteomes" id="UP000707352">
    <property type="component" value="Unassembled WGS sequence"/>
</dbReference>
<dbReference type="InterPro" id="IPR054542">
    <property type="entry name" value="Cys_met_metab_PP"/>
</dbReference>
<keyword evidence="7" id="KW-1185">Reference proteome</keyword>
<evidence type="ECO:0000256" key="3">
    <source>
        <dbReference type="ARBA" id="ARBA00022679"/>
    </source>
</evidence>
<dbReference type="NCBIfam" id="NF004650">
    <property type="entry name" value="PRK05994.1"/>
    <property type="match status" value="1"/>
</dbReference>
<dbReference type="Pfam" id="PF01053">
    <property type="entry name" value="Cys_Met_Meta_PP"/>
    <property type="match status" value="1"/>
</dbReference>
<dbReference type="Gene3D" id="3.90.1150.10">
    <property type="entry name" value="Aspartate Aminotransferase, domain 1"/>
    <property type="match status" value="1"/>
</dbReference>
<gene>
    <name evidence="6" type="ORF">HB375_13475</name>
</gene>
<dbReference type="CDD" id="cd00614">
    <property type="entry name" value="CGS_like"/>
    <property type="match status" value="1"/>
</dbReference>
<protein>
    <submittedName>
        <fullName evidence="6">O-acetylhomoserine aminocarboxypropyltransferase</fullName>
        <ecNumber evidence="6">2.5.1.49</ecNumber>
    </submittedName>
</protein>
<keyword evidence="4 5" id="KW-0663">Pyridoxal phosphate</keyword>
<reference evidence="6 7" key="1">
    <citation type="submission" date="2020-03" db="EMBL/GenBank/DDBJ databases">
        <title>The genome sequence of Microvirga sp. c23x22.</title>
        <authorList>
            <person name="Zhang X."/>
        </authorList>
    </citation>
    <scope>NUCLEOTIDE SEQUENCE [LARGE SCALE GENOMIC DNA]</scope>
    <source>
        <strain evidence="7">c23x22</strain>
    </source>
</reference>
<evidence type="ECO:0000313" key="6">
    <source>
        <dbReference type="EMBL" id="NIX77610.1"/>
    </source>
</evidence>
<dbReference type="RefSeq" id="WP_167673505.1">
    <property type="nucleotide sequence ID" value="NZ_JAATJS010000004.1"/>
</dbReference>
<accession>A0ABX0VFV9</accession>
<dbReference type="GO" id="GO:0003961">
    <property type="term" value="F:O-acetylhomoserine aminocarboxypropyltransferase activity"/>
    <property type="evidence" value="ECO:0007669"/>
    <property type="project" value="UniProtKB-EC"/>
</dbReference>
<keyword evidence="3 6" id="KW-0808">Transferase</keyword>
<dbReference type="PANTHER" id="PTHR43797:SF2">
    <property type="entry name" value="HOMOCYSTEINE_CYSTEINE SYNTHASE"/>
    <property type="match status" value="1"/>
</dbReference>
<organism evidence="6 7">
    <name type="scientific">Microvirga terricola</name>
    <dbReference type="NCBI Taxonomy" id="2719797"/>
    <lineage>
        <taxon>Bacteria</taxon>
        <taxon>Pseudomonadati</taxon>
        <taxon>Pseudomonadota</taxon>
        <taxon>Alphaproteobacteria</taxon>
        <taxon>Hyphomicrobiales</taxon>
        <taxon>Methylobacteriaceae</taxon>
        <taxon>Microvirga</taxon>
    </lineage>
</organism>
<dbReference type="InterPro" id="IPR015424">
    <property type="entry name" value="PyrdxlP-dep_Trfase"/>
</dbReference>
<dbReference type="PROSITE" id="PS00868">
    <property type="entry name" value="CYS_MET_METAB_PP"/>
    <property type="match status" value="1"/>
</dbReference>
<dbReference type="PANTHER" id="PTHR43797">
    <property type="entry name" value="HOMOCYSTEINE/CYSTEINE SYNTHASE"/>
    <property type="match status" value="1"/>
</dbReference>
<dbReference type="InterPro" id="IPR015421">
    <property type="entry name" value="PyrdxlP-dep_Trfase_major"/>
</dbReference>
<evidence type="ECO:0000313" key="7">
    <source>
        <dbReference type="Proteomes" id="UP000707352"/>
    </source>
</evidence>
<evidence type="ECO:0000256" key="5">
    <source>
        <dbReference type="RuleBase" id="RU362118"/>
    </source>
</evidence>
<comment type="similarity">
    <text evidence="2 5">Belongs to the trans-sulfuration enzymes family.</text>
</comment>
<dbReference type="NCBIfam" id="TIGR01326">
    <property type="entry name" value="OAH_OAS_sulfhy"/>
    <property type="match status" value="1"/>
</dbReference>
<proteinExistence type="inferred from homology"/>
<dbReference type="EC" id="2.5.1.49" evidence="6"/>
<dbReference type="EMBL" id="JAATJS010000004">
    <property type="protein sequence ID" value="NIX77610.1"/>
    <property type="molecule type" value="Genomic_DNA"/>
</dbReference>
<sequence length="427" mass="45618">MTDRLPGFNTLAIHAGAAPDAATGARATPIYQTTSFVFDDVDHAASLFGLQAFGNIYSRIGNPTNAVLEERIAALEGGTAALAVASGHAAEFLVFHTLLQPGDEFVAAKQLYGGSINQFNHSYKNFGWNVVWANADDPASFEAAITPKTKAIFIESIANPGGVIVDLKAIAAIAKKHRIPFIVDNTMATPYLIRPFEHGADIIVHSATKFLGGHGNSIGGLIVDGGTFNFAGDDRYPMLSKPRPEYNGMVLGETFGNFGFAIAARVLGLRDLGPALSPFNAFLILNGIETLPLRMQRHSDNALAVAEHLASHSKVSWVSYPGLRSDRYHNLAKQYCPKGAGAVFTFGLKGGYEAGVQLVSNLKLFSHLANIGDTRSLVIHPASTTHRQLTDEQKKQAGAGPEVVRLSVGLEDKEDLIDDLNQALDAA</sequence>